<name>A0A3Q1GR76_9TELE</name>
<dbReference type="STRING" id="80966.ENSAPOP00000029947"/>
<dbReference type="Pfam" id="PF21044">
    <property type="entry name" value="CIP2A_N"/>
    <property type="match status" value="1"/>
</dbReference>
<sequence>MDVTTSLKSLLLVIQQYRDSRTAQNAAQLQKQVEVSGLKCDRLLSSGQVLPSECVSGLVELAGNPNTSPALTSSIISLLAQLASDDHSREILHSSYNLTSTLAAVIHCHSATPGEALVLQVSWPPESR</sequence>
<proteinExistence type="predicted"/>
<evidence type="ECO:0000259" key="1">
    <source>
        <dbReference type="Pfam" id="PF21044"/>
    </source>
</evidence>
<dbReference type="AlphaFoldDB" id="A0A3Q1GR76"/>
<protein>
    <submittedName>
        <fullName evidence="2">Protein CIP2A homolog</fullName>
    </submittedName>
</protein>
<dbReference type="PANTHER" id="PTHR23161:SF2">
    <property type="entry name" value="PROTEIN CIP2A"/>
    <property type="match status" value="1"/>
</dbReference>
<dbReference type="GeneTree" id="ENSGT00940000170508"/>
<dbReference type="Ensembl" id="ENSAPOT00000032370.1">
    <property type="protein sequence ID" value="ENSAPOP00000029947.1"/>
    <property type="gene ID" value="ENSAPOG00000016134.1"/>
</dbReference>
<dbReference type="InterPro" id="IPR042510">
    <property type="entry name" value="CIP2A"/>
</dbReference>
<dbReference type="PANTHER" id="PTHR23161">
    <property type="entry name" value="PROTEIN CIP2A"/>
    <property type="match status" value="1"/>
</dbReference>
<reference evidence="2" key="1">
    <citation type="submission" date="2025-05" db="UniProtKB">
        <authorList>
            <consortium name="Ensembl"/>
        </authorList>
    </citation>
    <scope>IDENTIFICATION</scope>
</reference>
<evidence type="ECO:0000313" key="2">
    <source>
        <dbReference type="Ensembl" id="ENSAPOP00000029947.1"/>
    </source>
</evidence>
<keyword evidence="3" id="KW-1185">Reference proteome</keyword>
<accession>A0A3Q1GR76</accession>
<organism evidence="2 3">
    <name type="scientific">Acanthochromis polyacanthus</name>
    <name type="common">spiny chromis</name>
    <dbReference type="NCBI Taxonomy" id="80966"/>
    <lineage>
        <taxon>Eukaryota</taxon>
        <taxon>Metazoa</taxon>
        <taxon>Chordata</taxon>
        <taxon>Craniata</taxon>
        <taxon>Vertebrata</taxon>
        <taxon>Euteleostomi</taxon>
        <taxon>Actinopterygii</taxon>
        <taxon>Neopterygii</taxon>
        <taxon>Teleostei</taxon>
        <taxon>Neoteleostei</taxon>
        <taxon>Acanthomorphata</taxon>
        <taxon>Ovalentaria</taxon>
        <taxon>Pomacentridae</taxon>
        <taxon>Acanthochromis</taxon>
    </lineage>
</organism>
<feature type="domain" description="CIP2A N-terminal" evidence="1">
    <location>
        <begin position="23"/>
        <end position="112"/>
    </location>
</feature>
<dbReference type="Proteomes" id="UP000257200">
    <property type="component" value="Unplaced"/>
</dbReference>
<evidence type="ECO:0000313" key="3">
    <source>
        <dbReference type="Proteomes" id="UP000257200"/>
    </source>
</evidence>
<dbReference type="InterPro" id="IPR048701">
    <property type="entry name" value="CIP2A_N"/>
</dbReference>
<dbReference type="Ensembl" id="ENSAPOT00000029896.1">
    <property type="protein sequence ID" value="ENSAPOP00000034260.1"/>
    <property type="gene ID" value="ENSAPOG00000023408.1"/>
</dbReference>